<reference evidence="3 4" key="1">
    <citation type="submission" date="2017-09" db="EMBL/GenBank/DDBJ databases">
        <title>Depth-based differentiation of microbial function through sediment-hosted aquifers and enrichment of novel symbionts in the deep terrestrial subsurface.</title>
        <authorList>
            <person name="Probst A.J."/>
            <person name="Ladd B."/>
            <person name="Jarett J.K."/>
            <person name="Geller-Mcgrath D.E."/>
            <person name="Sieber C.M."/>
            <person name="Emerson J.B."/>
            <person name="Anantharaman K."/>
            <person name="Thomas B.C."/>
            <person name="Malmstrom R."/>
            <person name="Stieglmeier M."/>
            <person name="Klingl A."/>
            <person name="Woyke T."/>
            <person name="Ryan C.M."/>
            <person name="Banfield J.F."/>
        </authorList>
    </citation>
    <scope>NUCLEOTIDE SEQUENCE [LARGE SCALE GENOMIC DNA]</scope>
    <source>
        <strain evidence="3">CG10_big_fil_rev_8_21_14_0_10_36_16</strain>
    </source>
</reference>
<keyword evidence="2" id="KW-0812">Transmembrane</keyword>
<name>A0A2J0Q769_9BACT</name>
<proteinExistence type="predicted"/>
<evidence type="ECO:0000313" key="3">
    <source>
        <dbReference type="EMBL" id="PJE50921.1"/>
    </source>
</evidence>
<evidence type="ECO:0000256" key="1">
    <source>
        <dbReference type="SAM" id="MobiDB-lite"/>
    </source>
</evidence>
<feature type="transmembrane region" description="Helical" evidence="2">
    <location>
        <begin position="71"/>
        <end position="102"/>
    </location>
</feature>
<evidence type="ECO:0000313" key="4">
    <source>
        <dbReference type="Proteomes" id="UP000228496"/>
    </source>
</evidence>
<evidence type="ECO:0000256" key="2">
    <source>
        <dbReference type="SAM" id="Phobius"/>
    </source>
</evidence>
<dbReference type="Proteomes" id="UP000228496">
    <property type="component" value="Unassembled WGS sequence"/>
</dbReference>
<gene>
    <name evidence="3" type="ORF">COV29_01420</name>
</gene>
<keyword evidence="2" id="KW-1133">Transmembrane helix</keyword>
<feature type="region of interest" description="Disordered" evidence="1">
    <location>
        <begin position="1"/>
        <end position="40"/>
    </location>
</feature>
<sequence length="198" mass="22914">MENTLDLKKQSNTVKDSEDSSEIKITKKVSEDNDPEEKPAKIDPLALQQISWRGPTSLNKADEKWVYSTMAVMYVLAILSWVIYESIITTVMFALLGILIWAHSRKEHPEANFNVHPAGISVDNNLHSFEDIKSFWIDYKPEAPKELSVQFNKWHTNYLKIPIENQNPLRLRTLLLQYVPEEKHEDTIVELVQQKLGL</sequence>
<protein>
    <recommendedName>
        <fullName evidence="5">DUF5673 domain-containing protein</fullName>
    </recommendedName>
</protein>
<keyword evidence="2" id="KW-0472">Membrane</keyword>
<dbReference type="EMBL" id="PCXQ01000004">
    <property type="protein sequence ID" value="PJE50921.1"/>
    <property type="molecule type" value="Genomic_DNA"/>
</dbReference>
<accession>A0A2J0Q769</accession>
<comment type="caution">
    <text evidence="3">The sequence shown here is derived from an EMBL/GenBank/DDBJ whole genome shotgun (WGS) entry which is preliminary data.</text>
</comment>
<organism evidence="3 4">
    <name type="scientific">Candidatus Yanofskybacteria bacterium CG10_big_fil_rev_8_21_14_0_10_36_16</name>
    <dbReference type="NCBI Taxonomy" id="1975096"/>
    <lineage>
        <taxon>Bacteria</taxon>
        <taxon>Candidatus Yanofskyibacteriota</taxon>
    </lineage>
</organism>
<evidence type="ECO:0008006" key="5">
    <source>
        <dbReference type="Google" id="ProtNLM"/>
    </source>
</evidence>
<dbReference type="AlphaFoldDB" id="A0A2J0Q769"/>